<dbReference type="InterPro" id="IPR032675">
    <property type="entry name" value="LRR_dom_sf"/>
</dbReference>
<reference evidence="1 2" key="1">
    <citation type="submission" date="2018-06" db="EMBL/GenBank/DDBJ databases">
        <title>A transcriptomic atlas of mushroom development highlights an independent origin of complex multicellularity.</title>
        <authorList>
            <consortium name="DOE Joint Genome Institute"/>
            <person name="Krizsan K."/>
            <person name="Almasi E."/>
            <person name="Merenyi Z."/>
            <person name="Sahu N."/>
            <person name="Viragh M."/>
            <person name="Koszo T."/>
            <person name="Mondo S."/>
            <person name="Kiss B."/>
            <person name="Balint B."/>
            <person name="Kues U."/>
            <person name="Barry K."/>
            <person name="Hegedus J.C."/>
            <person name="Henrissat B."/>
            <person name="Johnson J."/>
            <person name="Lipzen A."/>
            <person name="Ohm R."/>
            <person name="Nagy I."/>
            <person name="Pangilinan J."/>
            <person name="Yan J."/>
            <person name="Xiong Y."/>
            <person name="Grigoriev I.V."/>
            <person name="Hibbett D.S."/>
            <person name="Nagy L.G."/>
        </authorList>
    </citation>
    <scope>NUCLEOTIDE SEQUENCE [LARGE SCALE GENOMIC DNA]</scope>
    <source>
        <strain evidence="1 2">SZMC22713</strain>
    </source>
</reference>
<dbReference type="SUPFAM" id="SSF52058">
    <property type="entry name" value="L domain-like"/>
    <property type="match status" value="1"/>
</dbReference>
<evidence type="ECO:0000313" key="2">
    <source>
        <dbReference type="Proteomes" id="UP000294933"/>
    </source>
</evidence>
<sequence>MMKGQVSSSELRPREWIRFLCVRRSSAQIVTEILRLCCNLKGFSWNHYYTDIKPPDWEAAQDEMIRHIPTNLRFLNWNGAIQFNTLAEFLRKTSASLQILCACRIQVNKLPQQPLLRASYPSLTHVHLEGTSLFVWLEAVNWEMPSLIELNLFELYVGQGFPKVFRTVGKTLRVLRLGRYVRLMPELLSHILDAYANLEELYYHTGYGGVDDTPRWAFDVTHMKMQKVGIDASMAKSMDFSEASPMLRDRFGPISKTRFPLLDTLIIYDISIGSLVLTNHTFVMRRVAEDFYSAEISWMTAYFK</sequence>
<dbReference type="Gene3D" id="3.80.10.10">
    <property type="entry name" value="Ribonuclease Inhibitor"/>
    <property type="match status" value="1"/>
</dbReference>
<feature type="non-terminal residue" evidence="1">
    <location>
        <position position="304"/>
    </location>
</feature>
<dbReference type="AlphaFoldDB" id="A0A4Y7Q3A8"/>
<accession>A0A4Y7Q3A8</accession>
<keyword evidence="2" id="KW-1185">Reference proteome</keyword>
<gene>
    <name evidence="1" type="ORF">BD410DRAFT_789437</name>
</gene>
<dbReference type="VEuPathDB" id="FungiDB:BD410DRAFT_789437"/>
<dbReference type="EMBL" id="ML170179">
    <property type="protein sequence ID" value="TDL21698.1"/>
    <property type="molecule type" value="Genomic_DNA"/>
</dbReference>
<protein>
    <recommendedName>
        <fullName evidence="3">F-box domain-containing protein</fullName>
    </recommendedName>
</protein>
<proteinExistence type="predicted"/>
<organism evidence="1 2">
    <name type="scientific">Rickenella mellea</name>
    <dbReference type="NCBI Taxonomy" id="50990"/>
    <lineage>
        <taxon>Eukaryota</taxon>
        <taxon>Fungi</taxon>
        <taxon>Dikarya</taxon>
        <taxon>Basidiomycota</taxon>
        <taxon>Agaricomycotina</taxon>
        <taxon>Agaricomycetes</taxon>
        <taxon>Hymenochaetales</taxon>
        <taxon>Rickenellaceae</taxon>
        <taxon>Rickenella</taxon>
    </lineage>
</organism>
<evidence type="ECO:0000313" key="1">
    <source>
        <dbReference type="EMBL" id="TDL21698.1"/>
    </source>
</evidence>
<dbReference type="Proteomes" id="UP000294933">
    <property type="component" value="Unassembled WGS sequence"/>
</dbReference>
<evidence type="ECO:0008006" key="3">
    <source>
        <dbReference type="Google" id="ProtNLM"/>
    </source>
</evidence>
<name>A0A4Y7Q3A8_9AGAM</name>
<dbReference type="OrthoDB" id="3256525at2759"/>